<organism evidence="6 7">
    <name type="scientific">Ostreobium quekettii</name>
    <dbReference type="NCBI Taxonomy" id="121088"/>
    <lineage>
        <taxon>Eukaryota</taxon>
        <taxon>Viridiplantae</taxon>
        <taxon>Chlorophyta</taxon>
        <taxon>core chlorophytes</taxon>
        <taxon>Ulvophyceae</taxon>
        <taxon>TCBD clade</taxon>
        <taxon>Bryopsidales</taxon>
        <taxon>Ostreobineae</taxon>
        <taxon>Ostreobiaceae</taxon>
        <taxon>Ostreobium</taxon>
    </lineage>
</organism>
<dbReference type="PANTHER" id="PTHR23326">
    <property type="entry name" value="CCR4 NOT-RELATED"/>
    <property type="match status" value="1"/>
</dbReference>
<gene>
    <name evidence="6" type="ORF">OSTQU699_LOCUS2347</name>
</gene>
<evidence type="ECO:0000256" key="2">
    <source>
        <dbReference type="ARBA" id="ARBA00023015"/>
    </source>
</evidence>
<keyword evidence="3" id="KW-0804">Transcription</keyword>
<feature type="region of interest" description="Disordered" evidence="4">
    <location>
        <begin position="1"/>
        <end position="21"/>
    </location>
</feature>
<feature type="compositionally biased region" description="Polar residues" evidence="4">
    <location>
        <begin position="367"/>
        <end position="381"/>
    </location>
</feature>
<dbReference type="AlphaFoldDB" id="A0A8S1IPF9"/>
<dbReference type="InterPro" id="IPR038635">
    <property type="entry name" value="CCR4-NOT_su2/3/5_C_sf"/>
</dbReference>
<keyword evidence="7" id="KW-1185">Reference proteome</keyword>
<dbReference type="EMBL" id="CAJHUC010000587">
    <property type="protein sequence ID" value="CAD7696986.1"/>
    <property type="molecule type" value="Genomic_DNA"/>
</dbReference>
<comment type="similarity">
    <text evidence="1">Belongs to the CNOT2/3/5 family.</text>
</comment>
<keyword evidence="2" id="KW-0805">Transcription regulation</keyword>
<feature type="domain" description="NOT2/NOT3/NOT5 C-terminal" evidence="5">
    <location>
        <begin position="562"/>
        <end position="685"/>
    </location>
</feature>
<dbReference type="Gene3D" id="2.30.30.1020">
    <property type="entry name" value="CCR4-NOT complex subunit 2/3/5, C-terminal domain"/>
    <property type="match status" value="1"/>
</dbReference>
<dbReference type="GO" id="GO:0006355">
    <property type="term" value="P:regulation of DNA-templated transcription"/>
    <property type="evidence" value="ECO:0007669"/>
    <property type="project" value="InterPro"/>
</dbReference>
<feature type="region of interest" description="Disordered" evidence="4">
    <location>
        <begin position="252"/>
        <end position="389"/>
    </location>
</feature>
<dbReference type="GO" id="GO:0030015">
    <property type="term" value="C:CCR4-NOT core complex"/>
    <property type="evidence" value="ECO:0007669"/>
    <property type="project" value="InterPro"/>
</dbReference>
<dbReference type="InterPro" id="IPR040168">
    <property type="entry name" value="Not2/3/5"/>
</dbReference>
<dbReference type="InterPro" id="IPR007282">
    <property type="entry name" value="NOT2/3/5_C"/>
</dbReference>
<name>A0A8S1IPF9_9CHLO</name>
<accession>A0A8S1IPF9</accession>
<evidence type="ECO:0000313" key="7">
    <source>
        <dbReference type="Proteomes" id="UP000708148"/>
    </source>
</evidence>
<comment type="caution">
    <text evidence="6">The sequence shown here is derived from an EMBL/GenBank/DDBJ whole genome shotgun (WGS) entry which is preliminary data.</text>
</comment>
<reference evidence="6" key="1">
    <citation type="submission" date="2020-12" db="EMBL/GenBank/DDBJ databases">
        <authorList>
            <person name="Iha C."/>
        </authorList>
    </citation>
    <scope>NUCLEOTIDE SEQUENCE</scope>
</reference>
<dbReference type="Proteomes" id="UP000708148">
    <property type="component" value="Unassembled WGS sequence"/>
</dbReference>
<protein>
    <recommendedName>
        <fullName evidence="5">NOT2/NOT3/NOT5 C-terminal domain-containing protein</fullName>
    </recommendedName>
</protein>
<evidence type="ECO:0000259" key="5">
    <source>
        <dbReference type="Pfam" id="PF04153"/>
    </source>
</evidence>
<evidence type="ECO:0000313" key="6">
    <source>
        <dbReference type="EMBL" id="CAD7696986.1"/>
    </source>
</evidence>
<evidence type="ECO:0000256" key="3">
    <source>
        <dbReference type="ARBA" id="ARBA00023163"/>
    </source>
</evidence>
<evidence type="ECO:0000256" key="1">
    <source>
        <dbReference type="ARBA" id="ARBA00007682"/>
    </source>
</evidence>
<dbReference type="OrthoDB" id="25391at2759"/>
<dbReference type="Pfam" id="PF04153">
    <property type="entry name" value="NOT2_3_5_C"/>
    <property type="match status" value="1"/>
</dbReference>
<evidence type="ECO:0000256" key="4">
    <source>
        <dbReference type="SAM" id="MobiDB-lite"/>
    </source>
</evidence>
<proteinExistence type="inferred from homology"/>
<sequence length="731" mass="76381">MLPNPGSLDPSGRNYGGQFAPSQGQAGNSIYGIGGNIPVQHTYPGLQGNLVGARPGFGGPPVSSGFQQVQQADRFGAGGLGPGALQHLGQYGQSNRGLTGHPLGLAGFNNNSAANRGTLGAQIGLPNQGLANAGVRPMLDRPAGVMNSNFPAFGGTMANPAQVAGLSGLQWSGGSGQGAAGLGIGAMSGRPGIRNLGGIGATIGGGIQRDMGMQRGMPLGGNSGGVSGLMHPGIAQQNNTPIPSQDLLAIMNRSNPRTPGMPSGLLNFSQMPGAGQGVSNTPGGAGMLNNAAHMSFMSQQQQQQQQQRMGSGGPLGFNGLDQHQRVSGPVGEPPKFHDASDFPSLTPKAPSMAQGMRPTQMGLIDSQPGSLLGQPQKSSGDPSGFSIQKEDFPALPRAMDQGVQPVGDERAIGQRVANQGQVPVARAALRVSQPTASVVDQLRSGELTRRPSGPSVAPGVVNPYFQPSHNMPASVHDSLRTIQQGQAQLRVAAARGLVPGRTVPNLPGVGLNGSQQGSSDRFSLLGLLSVIRMTDEDLAMLALGQDLTTLGLKLDQVGSDLHKTFLSPWSDHQLPGAAPDVKVPRCYLNPPEKLRSEYLTKFKDETLFYLFYSMPGEEAQHLAGYELTRRGLVWHKDHKVWMMRLPNAQLQKSPEGWERGSYIFFDTDDWKYSRKDNFVLKYEALEAAPTLPQRGNPARAAAILAQQNVPTGATGATGATAGGAPIMVPAK</sequence>